<dbReference type="InterPro" id="IPR036397">
    <property type="entry name" value="RNaseH_sf"/>
</dbReference>
<dbReference type="SUPFAM" id="SSF53098">
    <property type="entry name" value="Ribonuclease H-like"/>
    <property type="match status" value="1"/>
</dbReference>
<reference evidence="3" key="2">
    <citation type="journal article" date="2023" name="Commun. Biol.">
        <title>Intrasexual cuticular hydrocarbon dimorphism in a wasp sheds light on hydrocarbon biosynthesis genes in Hymenoptera.</title>
        <authorList>
            <person name="Moris V.C."/>
            <person name="Podsiadlowski L."/>
            <person name="Martin S."/>
            <person name="Oeyen J.P."/>
            <person name="Donath A."/>
            <person name="Petersen M."/>
            <person name="Wilbrandt J."/>
            <person name="Misof B."/>
            <person name="Liedtke D."/>
            <person name="Thamm M."/>
            <person name="Scheiner R."/>
            <person name="Schmitt T."/>
            <person name="Niehuis O."/>
        </authorList>
    </citation>
    <scope>NUCLEOTIDE SEQUENCE</scope>
    <source>
        <strain evidence="3">GBR_01_08_01A</strain>
    </source>
</reference>
<evidence type="ECO:0000313" key="4">
    <source>
        <dbReference type="Proteomes" id="UP001258017"/>
    </source>
</evidence>
<dbReference type="GO" id="GO:0003676">
    <property type="term" value="F:nucleic acid binding"/>
    <property type="evidence" value="ECO:0007669"/>
    <property type="project" value="InterPro"/>
</dbReference>
<dbReference type="PANTHER" id="PTHR33327:SF3">
    <property type="entry name" value="RNA-DIRECTED DNA POLYMERASE"/>
    <property type="match status" value="1"/>
</dbReference>
<dbReference type="InterPro" id="IPR055469">
    <property type="entry name" value="DUF7041"/>
</dbReference>
<dbReference type="PROSITE" id="PS50994">
    <property type="entry name" value="INTEGRASE"/>
    <property type="match status" value="1"/>
</dbReference>
<sequence length="496" mass="56018">MANNNAPSQTPATNGGAHSAEGALARVGVRQTPFWKTRPELWFCTLESQFLLAGIVSDETKYHYTLQSLDEQSLAEVSDLVLKPPAQGKYEQLKDRLIAVYTDSEEKKLKTLLSEVQLGDRRPSQLLRQMRDLAQGKISDSVLKSLWLQRLPQQVQAILSVSISELDDLVKLADKIADVGCVSVNEVCSFPTAAPDVQQKLDALAEQINRLEARLSHQPHRGRSPHQRSKSTDRSKSPNNRLCYYHKRFGAPRIITTDQGSQFEAALFAALVKLVGARRCRTSAYHPESNGIIERWHRSLKVALMCHESSSWIDVLPIALLGLRTSYKEDIKGSPAEILYGTTLKVPSEFFDHEDLDSDPQIFLEDFRRIMRSLRPKPTAHHSTRKIFERADLYTCTHVFLRYDANKQPLQQPYTGPHRVVERISDRVFAIDQNGKIAHVTVERLKPAYTTIDLDIQPSNVPSQQTSSQTQCNIVPKTALKTYSRDTKTARSVHFV</sequence>
<evidence type="ECO:0000259" key="2">
    <source>
        <dbReference type="PROSITE" id="PS50994"/>
    </source>
</evidence>
<evidence type="ECO:0000256" key="1">
    <source>
        <dbReference type="SAM" id="MobiDB-lite"/>
    </source>
</evidence>
<name>A0AAD9RE27_9HYME</name>
<gene>
    <name evidence="3" type="ORF">KPH14_012657</name>
</gene>
<organism evidence="3 4">
    <name type="scientific">Odynerus spinipes</name>
    <dbReference type="NCBI Taxonomy" id="1348599"/>
    <lineage>
        <taxon>Eukaryota</taxon>
        <taxon>Metazoa</taxon>
        <taxon>Ecdysozoa</taxon>
        <taxon>Arthropoda</taxon>
        <taxon>Hexapoda</taxon>
        <taxon>Insecta</taxon>
        <taxon>Pterygota</taxon>
        <taxon>Neoptera</taxon>
        <taxon>Endopterygota</taxon>
        <taxon>Hymenoptera</taxon>
        <taxon>Apocrita</taxon>
        <taxon>Aculeata</taxon>
        <taxon>Vespoidea</taxon>
        <taxon>Vespidae</taxon>
        <taxon>Eumeninae</taxon>
        <taxon>Odynerus</taxon>
    </lineage>
</organism>
<protein>
    <recommendedName>
        <fullName evidence="2">Integrase catalytic domain-containing protein</fullName>
    </recommendedName>
</protein>
<dbReference type="AlphaFoldDB" id="A0AAD9RE27"/>
<dbReference type="PANTHER" id="PTHR33327">
    <property type="entry name" value="ENDONUCLEASE"/>
    <property type="match status" value="1"/>
</dbReference>
<feature type="region of interest" description="Disordered" evidence="1">
    <location>
        <begin position="214"/>
        <end position="240"/>
    </location>
</feature>
<dbReference type="InterPro" id="IPR001584">
    <property type="entry name" value="Integrase_cat-core"/>
</dbReference>
<dbReference type="GO" id="GO:0015074">
    <property type="term" value="P:DNA integration"/>
    <property type="evidence" value="ECO:0007669"/>
    <property type="project" value="InterPro"/>
</dbReference>
<dbReference type="Proteomes" id="UP001258017">
    <property type="component" value="Unassembled WGS sequence"/>
</dbReference>
<dbReference type="Gene3D" id="3.30.420.10">
    <property type="entry name" value="Ribonuclease H-like superfamily/Ribonuclease H"/>
    <property type="match status" value="1"/>
</dbReference>
<dbReference type="Pfam" id="PF23055">
    <property type="entry name" value="DUF7041"/>
    <property type="match status" value="1"/>
</dbReference>
<dbReference type="InterPro" id="IPR012337">
    <property type="entry name" value="RNaseH-like_sf"/>
</dbReference>
<proteinExistence type="predicted"/>
<comment type="caution">
    <text evidence="3">The sequence shown here is derived from an EMBL/GenBank/DDBJ whole genome shotgun (WGS) entry which is preliminary data.</text>
</comment>
<feature type="compositionally biased region" description="Basic residues" evidence="1">
    <location>
        <begin position="217"/>
        <end position="229"/>
    </location>
</feature>
<evidence type="ECO:0000313" key="3">
    <source>
        <dbReference type="EMBL" id="KAK2577959.1"/>
    </source>
</evidence>
<accession>A0AAD9RE27</accession>
<reference evidence="3" key="1">
    <citation type="submission" date="2021-08" db="EMBL/GenBank/DDBJ databases">
        <authorList>
            <person name="Misof B."/>
            <person name="Oliver O."/>
            <person name="Podsiadlowski L."/>
            <person name="Donath A."/>
            <person name="Peters R."/>
            <person name="Mayer C."/>
            <person name="Rust J."/>
            <person name="Gunkel S."/>
            <person name="Lesny P."/>
            <person name="Martin S."/>
            <person name="Oeyen J.P."/>
            <person name="Petersen M."/>
            <person name="Panagiotis P."/>
            <person name="Wilbrandt J."/>
            <person name="Tanja T."/>
        </authorList>
    </citation>
    <scope>NUCLEOTIDE SEQUENCE</scope>
    <source>
        <strain evidence="3">GBR_01_08_01A</strain>
        <tissue evidence="3">Thorax + abdomen</tissue>
    </source>
</reference>
<dbReference type="EMBL" id="JAIFRP010000737">
    <property type="protein sequence ID" value="KAK2577959.1"/>
    <property type="molecule type" value="Genomic_DNA"/>
</dbReference>
<feature type="domain" description="Integrase catalytic" evidence="2">
    <location>
        <begin position="244"/>
        <end position="355"/>
    </location>
</feature>
<keyword evidence="4" id="KW-1185">Reference proteome</keyword>